<organism evidence="1 2">
    <name type="scientific">Vitis vinifera</name>
    <name type="common">Grape</name>
    <dbReference type="NCBI Taxonomy" id="29760"/>
    <lineage>
        <taxon>Eukaryota</taxon>
        <taxon>Viridiplantae</taxon>
        <taxon>Streptophyta</taxon>
        <taxon>Embryophyta</taxon>
        <taxon>Tracheophyta</taxon>
        <taxon>Spermatophyta</taxon>
        <taxon>Magnoliopsida</taxon>
        <taxon>eudicotyledons</taxon>
        <taxon>Gunneridae</taxon>
        <taxon>Pentapetalae</taxon>
        <taxon>rosids</taxon>
        <taxon>Vitales</taxon>
        <taxon>Vitaceae</taxon>
        <taxon>Viteae</taxon>
        <taxon>Vitis</taxon>
    </lineage>
</organism>
<dbReference type="SUPFAM" id="SSF53335">
    <property type="entry name" value="S-adenosyl-L-methionine-dependent methyltransferases"/>
    <property type="match status" value="1"/>
</dbReference>
<dbReference type="Gene3D" id="3.40.50.150">
    <property type="entry name" value="Vaccinia Virus protein VP39"/>
    <property type="match status" value="1"/>
</dbReference>
<gene>
    <name evidence="1" type="ORF">CK203_078925</name>
</gene>
<dbReference type="AlphaFoldDB" id="A0A438DA53"/>
<evidence type="ECO:0000313" key="1">
    <source>
        <dbReference type="EMBL" id="RVW32332.1"/>
    </source>
</evidence>
<evidence type="ECO:0000313" key="2">
    <source>
        <dbReference type="Proteomes" id="UP000288805"/>
    </source>
</evidence>
<reference evidence="1 2" key="1">
    <citation type="journal article" date="2018" name="PLoS Genet.">
        <title>Population sequencing reveals clonal diversity and ancestral inbreeding in the grapevine cultivar Chardonnay.</title>
        <authorList>
            <person name="Roach M.J."/>
            <person name="Johnson D.L."/>
            <person name="Bohlmann J."/>
            <person name="van Vuuren H.J."/>
            <person name="Jones S.J."/>
            <person name="Pretorius I.S."/>
            <person name="Schmidt S.A."/>
            <person name="Borneman A.R."/>
        </authorList>
    </citation>
    <scope>NUCLEOTIDE SEQUENCE [LARGE SCALE GENOMIC DNA]</scope>
    <source>
        <strain evidence="2">cv. Chardonnay</strain>
        <tissue evidence="1">Leaf</tissue>
    </source>
</reference>
<name>A0A438DA53_VITVI</name>
<proteinExistence type="predicted"/>
<dbReference type="EMBL" id="QGNW01001722">
    <property type="protein sequence ID" value="RVW32332.1"/>
    <property type="molecule type" value="Genomic_DNA"/>
</dbReference>
<sequence>MPRSHGDSHLCAVLWIRIERLELFDEFEEWHMMQEHYCVAYAINDAMGLLGDFGFPKDDHVPCSPSAAPP</sequence>
<accession>A0A438DA53</accession>
<dbReference type="Proteomes" id="UP000288805">
    <property type="component" value="Unassembled WGS sequence"/>
</dbReference>
<protein>
    <submittedName>
        <fullName evidence="1">Uncharacterized protein</fullName>
    </submittedName>
</protein>
<dbReference type="InterPro" id="IPR029063">
    <property type="entry name" value="SAM-dependent_MTases_sf"/>
</dbReference>
<dbReference type="OrthoDB" id="203237at2759"/>
<comment type="caution">
    <text evidence="1">The sequence shown here is derived from an EMBL/GenBank/DDBJ whole genome shotgun (WGS) entry which is preliminary data.</text>
</comment>